<feature type="compositionally biased region" description="Low complexity" evidence="1">
    <location>
        <begin position="301"/>
        <end position="318"/>
    </location>
</feature>
<feature type="compositionally biased region" description="Low complexity" evidence="1">
    <location>
        <begin position="502"/>
        <end position="514"/>
    </location>
</feature>
<protein>
    <submittedName>
        <fullName evidence="2">Uncharacterized protein</fullName>
    </submittedName>
</protein>
<evidence type="ECO:0000256" key="1">
    <source>
        <dbReference type="SAM" id="MobiDB-lite"/>
    </source>
</evidence>
<feature type="region of interest" description="Disordered" evidence="1">
    <location>
        <begin position="496"/>
        <end position="532"/>
    </location>
</feature>
<gene>
    <name evidence="2" type="ORF">WN48_08566</name>
</gene>
<name>A0A310SFW7_9HYME</name>
<accession>A0A310SFW7</accession>
<feature type="compositionally biased region" description="Polar residues" evidence="1">
    <location>
        <begin position="515"/>
        <end position="532"/>
    </location>
</feature>
<keyword evidence="3" id="KW-1185">Reference proteome</keyword>
<dbReference type="OrthoDB" id="7554116at2759"/>
<evidence type="ECO:0000313" key="3">
    <source>
        <dbReference type="Proteomes" id="UP000250275"/>
    </source>
</evidence>
<feature type="region of interest" description="Disordered" evidence="1">
    <location>
        <begin position="296"/>
        <end position="318"/>
    </location>
</feature>
<dbReference type="Proteomes" id="UP000250275">
    <property type="component" value="Unassembled WGS sequence"/>
</dbReference>
<reference evidence="2 3" key="1">
    <citation type="submission" date="2015-07" db="EMBL/GenBank/DDBJ databases">
        <title>The genome of Eufriesea mexicana.</title>
        <authorList>
            <person name="Pan H."/>
            <person name="Kapheim K."/>
        </authorList>
    </citation>
    <scope>NUCLEOTIDE SEQUENCE [LARGE SCALE GENOMIC DNA]</scope>
    <source>
        <strain evidence="2">0111107269</strain>
        <tissue evidence="2">Whole body</tissue>
    </source>
</reference>
<organism evidence="2 3">
    <name type="scientific">Eufriesea mexicana</name>
    <dbReference type="NCBI Taxonomy" id="516756"/>
    <lineage>
        <taxon>Eukaryota</taxon>
        <taxon>Metazoa</taxon>
        <taxon>Ecdysozoa</taxon>
        <taxon>Arthropoda</taxon>
        <taxon>Hexapoda</taxon>
        <taxon>Insecta</taxon>
        <taxon>Pterygota</taxon>
        <taxon>Neoptera</taxon>
        <taxon>Endopterygota</taxon>
        <taxon>Hymenoptera</taxon>
        <taxon>Apocrita</taxon>
        <taxon>Aculeata</taxon>
        <taxon>Apoidea</taxon>
        <taxon>Anthophila</taxon>
        <taxon>Apidae</taxon>
        <taxon>Eufriesea</taxon>
    </lineage>
</organism>
<dbReference type="AlphaFoldDB" id="A0A310SFW7"/>
<evidence type="ECO:0000313" key="2">
    <source>
        <dbReference type="EMBL" id="OAD53961.1"/>
    </source>
</evidence>
<sequence length="532" mass="60454">MARPSLQPLYDRVICLHAGKQYEAARREEKKDGDREGRRKQHVTLFLPPSMRLTLNDEQLTINARTETMGQTVGRMPHTWADILEEKDHVLYWSGEVLSRVADNVNQEESLLIDYGNESIDKKIDAWMESNQARIDRIFSKHPDLPESYKFQMANELEQFRIKMRNDYYRGYKDMRKFTKKVDLLGERQRKIHAKIQNLENICDGDVKMFQNKFGPLRVKTFKNLRIDYMIHSKRELGEINFITTSKDVIKHIRKSRGVPKSSRHLRLGDAHQIANYFLTDGPSKGHAHFVKERNCESDNNENNVNEISNPNNGSNTNLSTNEQDLNTTLSDSIVGAVHVPPLHPPHSNLNSVIHPTLDTLSKLPHLLLGNNLLHSVMHPNLHPHINALHDIPSSLIKTASLPITGLMQARSELQNMFHPHGPLLGSVNKELKHAKVRKNLKNNFMYPVGSHPPIVGLAPIGFHNNVPLSNVIHSHIPIPHPEPNGYIVKYVPHDKQTVPLSPSNGSSQKQSSNYGDNKSNVQQDSTSSTNS</sequence>
<proteinExistence type="predicted"/>
<dbReference type="EMBL" id="KQ765373">
    <property type="protein sequence ID" value="OAD53961.1"/>
    <property type="molecule type" value="Genomic_DNA"/>
</dbReference>